<evidence type="ECO:0000313" key="1">
    <source>
        <dbReference type="EMBL" id="KKK79373.1"/>
    </source>
</evidence>
<protein>
    <submittedName>
        <fullName evidence="1">Uncharacterized protein</fullName>
    </submittedName>
</protein>
<dbReference type="AlphaFoldDB" id="A0A0F8YDD5"/>
<dbReference type="EMBL" id="LAZR01054060">
    <property type="protein sequence ID" value="KKK79373.1"/>
    <property type="molecule type" value="Genomic_DNA"/>
</dbReference>
<proteinExistence type="predicted"/>
<organism evidence="1">
    <name type="scientific">marine sediment metagenome</name>
    <dbReference type="NCBI Taxonomy" id="412755"/>
    <lineage>
        <taxon>unclassified sequences</taxon>
        <taxon>metagenomes</taxon>
        <taxon>ecological metagenomes</taxon>
    </lineage>
</organism>
<comment type="caution">
    <text evidence="1">The sequence shown here is derived from an EMBL/GenBank/DDBJ whole genome shotgun (WGS) entry which is preliminary data.</text>
</comment>
<name>A0A0F8YDD5_9ZZZZ</name>
<sequence length="108" mass="12329">MEITEAYKIMQAAWVDLYDVKVGDTVRVLREMRRNELGCRGGLSGKTDEKCQYKITHIDPNAIGIRSGDWPFFVLEKIESALHTIAFDGSEPVEVPDNVWEKIKKAME</sequence>
<reference evidence="1" key="1">
    <citation type="journal article" date="2015" name="Nature">
        <title>Complex archaea that bridge the gap between prokaryotes and eukaryotes.</title>
        <authorList>
            <person name="Spang A."/>
            <person name="Saw J.H."/>
            <person name="Jorgensen S.L."/>
            <person name="Zaremba-Niedzwiedzka K."/>
            <person name="Martijn J."/>
            <person name="Lind A.E."/>
            <person name="van Eijk R."/>
            <person name="Schleper C."/>
            <person name="Guy L."/>
            <person name="Ettema T.J."/>
        </authorList>
    </citation>
    <scope>NUCLEOTIDE SEQUENCE</scope>
</reference>
<gene>
    <name evidence="1" type="ORF">LCGC14_2834170</name>
</gene>
<accession>A0A0F8YDD5</accession>